<dbReference type="InterPro" id="IPR002509">
    <property type="entry name" value="NODB_dom"/>
</dbReference>
<sequence>MKRLVIHFLLFVFLLAAFFPVKANPFQYHYLASFSEDAEVSGNVDDLRNRVEKEAIKNRVEPEDARIDKVWKKIPGRNGLKVNIDKSLEKMSKKGAFDKSLLVMEQVPPKITFDDLPAAPVYRGHPEKNMVSLLINVAWGTENIPSMLKTLKKMNVKANFFIEGKWASQNADIVQMIQEEGHIVGNHAYNHPDMSRLSPEENREQLEQTNDIIKAITGKAPKWFAPPSGSFNSKVVDLAAELEMETVLWSVDTIDWQKPSVEVMINRVSDQIHPGAMILMHPTEVINNGLERLILLIKQKNFKIGTIERLLSEQR</sequence>
<dbReference type="NCBIfam" id="TIGR02873">
    <property type="entry name" value="spore_ylxY"/>
    <property type="match status" value="1"/>
</dbReference>
<dbReference type="PROSITE" id="PS51677">
    <property type="entry name" value="NODB"/>
    <property type="match status" value="1"/>
</dbReference>
<dbReference type="OrthoDB" id="9812065at2"/>
<dbReference type="RefSeq" id="WP_093210652.1">
    <property type="nucleotide sequence ID" value="NZ_FNFL01000001.1"/>
</dbReference>
<dbReference type="CDD" id="cd10950">
    <property type="entry name" value="CE4_BsYlxY_like"/>
    <property type="match status" value="1"/>
</dbReference>
<dbReference type="Proteomes" id="UP000198694">
    <property type="component" value="Unassembled WGS sequence"/>
</dbReference>
<gene>
    <name evidence="2" type="ORF">SAMN05216243_0465</name>
</gene>
<proteinExistence type="predicted"/>
<keyword evidence="3" id="KW-1185">Reference proteome</keyword>
<evidence type="ECO:0000313" key="2">
    <source>
        <dbReference type="EMBL" id="SDJ71477.1"/>
    </source>
</evidence>
<dbReference type="InterPro" id="IPR014228">
    <property type="entry name" value="Spore_polysacc_deacetyl_YlxY"/>
</dbReference>
<dbReference type="EMBL" id="FNFL01000001">
    <property type="protein sequence ID" value="SDJ71477.1"/>
    <property type="molecule type" value="Genomic_DNA"/>
</dbReference>
<name>A0A1G8W037_9BACI</name>
<reference evidence="2 3" key="1">
    <citation type="submission" date="2016-10" db="EMBL/GenBank/DDBJ databases">
        <authorList>
            <person name="de Groot N.N."/>
        </authorList>
    </citation>
    <scope>NUCLEOTIDE SEQUENCE [LARGE SCALE GENOMIC DNA]</scope>
    <source>
        <strain evidence="2 3">CGMCC 1.6502</strain>
    </source>
</reference>
<dbReference type="InterPro" id="IPR011330">
    <property type="entry name" value="Glyco_hydro/deAcase_b/a-brl"/>
</dbReference>
<dbReference type="SUPFAM" id="SSF88713">
    <property type="entry name" value="Glycoside hydrolase/deacetylase"/>
    <property type="match status" value="1"/>
</dbReference>
<dbReference type="PANTHER" id="PTHR10587:SF80">
    <property type="entry name" value="CHITOOLIGOSACCHARIDE DEACETYLASE"/>
    <property type="match status" value="1"/>
</dbReference>
<dbReference type="GO" id="GO:0005975">
    <property type="term" value="P:carbohydrate metabolic process"/>
    <property type="evidence" value="ECO:0007669"/>
    <property type="project" value="InterPro"/>
</dbReference>
<dbReference type="GO" id="GO:0016020">
    <property type="term" value="C:membrane"/>
    <property type="evidence" value="ECO:0007669"/>
    <property type="project" value="TreeGrafter"/>
</dbReference>
<dbReference type="GO" id="GO:0016810">
    <property type="term" value="F:hydrolase activity, acting on carbon-nitrogen (but not peptide) bonds"/>
    <property type="evidence" value="ECO:0007669"/>
    <property type="project" value="InterPro"/>
</dbReference>
<dbReference type="InterPro" id="IPR050248">
    <property type="entry name" value="Polysacc_deacetylase_ArnD"/>
</dbReference>
<organism evidence="2 3">
    <name type="scientific">Sediminibacillus albus</name>
    <dbReference type="NCBI Taxonomy" id="407036"/>
    <lineage>
        <taxon>Bacteria</taxon>
        <taxon>Bacillati</taxon>
        <taxon>Bacillota</taxon>
        <taxon>Bacilli</taxon>
        <taxon>Bacillales</taxon>
        <taxon>Bacillaceae</taxon>
        <taxon>Sediminibacillus</taxon>
    </lineage>
</organism>
<dbReference type="AlphaFoldDB" id="A0A1G8W037"/>
<dbReference type="STRING" id="407036.SAMN05216243_0465"/>
<feature type="domain" description="NodB homology" evidence="1">
    <location>
        <begin position="129"/>
        <end position="305"/>
    </location>
</feature>
<dbReference type="PANTHER" id="PTHR10587">
    <property type="entry name" value="GLYCOSYL TRANSFERASE-RELATED"/>
    <property type="match status" value="1"/>
</dbReference>
<accession>A0A1G8W037</accession>
<evidence type="ECO:0000259" key="1">
    <source>
        <dbReference type="PROSITE" id="PS51677"/>
    </source>
</evidence>
<evidence type="ECO:0000313" key="3">
    <source>
        <dbReference type="Proteomes" id="UP000198694"/>
    </source>
</evidence>
<dbReference type="Pfam" id="PF01522">
    <property type="entry name" value="Polysacc_deac_1"/>
    <property type="match status" value="1"/>
</dbReference>
<dbReference type="Gene3D" id="3.20.20.370">
    <property type="entry name" value="Glycoside hydrolase/deacetylase"/>
    <property type="match status" value="1"/>
</dbReference>
<protein>
    <submittedName>
        <fullName evidence="2">Probable sporulation protein, polysaccharide deacetylase family</fullName>
    </submittedName>
</protein>